<name>A0ABS1BPW6_9NEIS</name>
<dbReference type="RefSeq" id="WP_200521295.1">
    <property type="nucleotide sequence ID" value="NZ_JAEHNZ010000001.1"/>
</dbReference>
<evidence type="ECO:0000313" key="1">
    <source>
        <dbReference type="EMBL" id="MBK0395318.1"/>
    </source>
</evidence>
<proteinExistence type="predicted"/>
<reference evidence="1 2" key="1">
    <citation type="journal article" date="2021" name="Pathogens">
        <title>Isolation and Characterization of Kingella bonacorsii sp. nov., A Novel Kingella Species Detected in a Stable Periodontitis Subject.</title>
        <authorList>
            <person name="Antezack A."/>
            <person name="Boxberger M."/>
            <person name="Rolland C."/>
            <person name="Monnet-Corti V."/>
            <person name="La Scola B."/>
        </authorList>
    </citation>
    <scope>NUCLEOTIDE SEQUENCE [LARGE SCALE GENOMIC DNA]</scope>
    <source>
        <strain evidence="1 2">Marseille-Q4569</strain>
    </source>
</reference>
<evidence type="ECO:0000313" key="2">
    <source>
        <dbReference type="Proteomes" id="UP000614058"/>
    </source>
</evidence>
<gene>
    <name evidence="1" type="ORF">JDW22_01625</name>
</gene>
<dbReference type="Proteomes" id="UP000614058">
    <property type="component" value="Unassembled WGS sequence"/>
</dbReference>
<comment type="caution">
    <text evidence="1">The sequence shown here is derived from an EMBL/GenBank/DDBJ whole genome shotgun (WGS) entry which is preliminary data.</text>
</comment>
<dbReference type="EMBL" id="JAEHNZ010000001">
    <property type="protein sequence ID" value="MBK0395318.1"/>
    <property type="molecule type" value="Genomic_DNA"/>
</dbReference>
<protein>
    <submittedName>
        <fullName evidence="1">Uncharacterized protein</fullName>
    </submittedName>
</protein>
<organism evidence="1 2">
    <name type="scientific">Kingella bonacorsii</name>
    <dbReference type="NCBI Taxonomy" id="2796361"/>
    <lineage>
        <taxon>Bacteria</taxon>
        <taxon>Pseudomonadati</taxon>
        <taxon>Pseudomonadota</taxon>
        <taxon>Betaproteobacteria</taxon>
        <taxon>Neisseriales</taxon>
        <taxon>Neisseriaceae</taxon>
        <taxon>Kingella</taxon>
    </lineage>
</organism>
<keyword evidence="2" id="KW-1185">Reference proteome</keyword>
<accession>A0ABS1BPW6</accession>
<sequence length="80" mass="9339">MERRRLIAKWFIQWSCIGWQYRRTFDAFACGLRKGFRLPTAPQRYTNLLAFQAAYSTPTPKLAHHLQHSSISSTQNESPP</sequence>